<keyword evidence="6" id="KW-0503">Monooxygenase</keyword>
<organism evidence="8 9">
    <name type="scientific">Candidatus Comchoanobacter bicostacola</name>
    <dbReference type="NCBI Taxonomy" id="2919598"/>
    <lineage>
        <taxon>Bacteria</taxon>
        <taxon>Pseudomonadati</taxon>
        <taxon>Pseudomonadota</taxon>
        <taxon>Gammaproteobacteria</taxon>
        <taxon>Candidatus Comchoanobacterales</taxon>
        <taxon>Candidatus Comchoanobacteraceae</taxon>
        <taxon>Candidatus Comchoanobacter</taxon>
    </lineage>
</organism>
<proteinExistence type="predicted"/>
<dbReference type="Proteomes" id="UP001055955">
    <property type="component" value="Chromosome"/>
</dbReference>
<evidence type="ECO:0000256" key="7">
    <source>
        <dbReference type="ARBA" id="ARBA00023136"/>
    </source>
</evidence>
<dbReference type="SUPFAM" id="SSF47240">
    <property type="entry name" value="Ferritin-like"/>
    <property type="match status" value="1"/>
</dbReference>
<evidence type="ECO:0000313" key="9">
    <source>
        <dbReference type="Proteomes" id="UP001055955"/>
    </source>
</evidence>
<dbReference type="InterPro" id="IPR012347">
    <property type="entry name" value="Ferritin-like"/>
</dbReference>
<accession>A0ABY5DLM9</accession>
<dbReference type="EMBL" id="CP092900">
    <property type="protein sequence ID" value="UTC24544.1"/>
    <property type="molecule type" value="Genomic_DNA"/>
</dbReference>
<name>A0ABY5DLM9_9GAMM</name>
<keyword evidence="4" id="KW-0560">Oxidoreductase</keyword>
<evidence type="ECO:0000256" key="2">
    <source>
        <dbReference type="ARBA" id="ARBA00022688"/>
    </source>
</evidence>
<protein>
    <submittedName>
        <fullName evidence="8">Demethoxyubiquinone hydroxylase family protein</fullName>
    </submittedName>
</protein>
<evidence type="ECO:0000256" key="3">
    <source>
        <dbReference type="ARBA" id="ARBA00022723"/>
    </source>
</evidence>
<dbReference type="PANTHER" id="PTHR11237">
    <property type="entry name" value="COENZYME Q10 BIOSYNTHESIS PROTEIN 7"/>
    <property type="match status" value="1"/>
</dbReference>
<dbReference type="InterPro" id="IPR011566">
    <property type="entry name" value="Ubq_synth_Coq7"/>
</dbReference>
<dbReference type="CDD" id="cd01042">
    <property type="entry name" value="DMQH"/>
    <property type="match status" value="1"/>
</dbReference>
<keyword evidence="9" id="KW-1185">Reference proteome</keyword>
<evidence type="ECO:0000256" key="6">
    <source>
        <dbReference type="ARBA" id="ARBA00023033"/>
    </source>
</evidence>
<evidence type="ECO:0000256" key="4">
    <source>
        <dbReference type="ARBA" id="ARBA00023002"/>
    </source>
</evidence>
<evidence type="ECO:0000256" key="5">
    <source>
        <dbReference type="ARBA" id="ARBA00023004"/>
    </source>
</evidence>
<sequence length="187" mass="20575">MFETVLNAINTLSHASTNTQGVSRTGRLMRVNYAGEIAAQGLYSGAKAFSTDSNFQDFCTHAIQEERVHLDWCLERMNAHYAKPSVLNPVIFCSAFVLGAASSIPGKQYALAFIEETERQVLKHLESHLRLVPRDDERTREVLMQMIEDESMHKDAAAESGAATLPGVVSASMQALGGVLTNLTFWV</sequence>
<comment type="pathway">
    <text evidence="1">Cofactor biosynthesis; ubiquinone biosynthesis.</text>
</comment>
<keyword evidence="3" id="KW-0479">Metal-binding</keyword>
<dbReference type="InterPro" id="IPR009078">
    <property type="entry name" value="Ferritin-like_SF"/>
</dbReference>
<evidence type="ECO:0000256" key="1">
    <source>
        <dbReference type="ARBA" id="ARBA00004749"/>
    </source>
</evidence>
<reference evidence="8 9" key="1">
    <citation type="journal article" date="2022" name="Nat. Microbiol.">
        <title>The microbiome of a bacterivorous marine choanoflagellate contains a resource-demanding obligate bacterial associate.</title>
        <authorList>
            <person name="Needham D.M."/>
            <person name="Poirier C."/>
            <person name="Bachy C."/>
            <person name="George E.E."/>
            <person name="Wilken S."/>
            <person name="Yung C.C.M."/>
            <person name="Limardo A.J."/>
            <person name="Morando M."/>
            <person name="Sudek L."/>
            <person name="Malmstrom R.R."/>
            <person name="Keeling P.J."/>
            <person name="Santoro A.E."/>
            <person name="Worden A.Z."/>
        </authorList>
    </citation>
    <scope>NUCLEOTIDE SEQUENCE [LARGE SCALE GENOMIC DNA]</scope>
    <source>
        <strain evidence="8 9">Comchoano-1</strain>
    </source>
</reference>
<evidence type="ECO:0000313" key="8">
    <source>
        <dbReference type="EMBL" id="UTC24544.1"/>
    </source>
</evidence>
<dbReference type="Gene3D" id="1.20.1260.10">
    <property type="match status" value="1"/>
</dbReference>
<keyword evidence="2" id="KW-0831">Ubiquinone biosynthesis</keyword>
<keyword evidence="5" id="KW-0408">Iron</keyword>
<dbReference type="RefSeq" id="WP_258568328.1">
    <property type="nucleotide sequence ID" value="NZ_CP092900.1"/>
</dbReference>
<dbReference type="PANTHER" id="PTHR11237:SF4">
    <property type="entry name" value="5-DEMETHOXYUBIQUINONE HYDROXYLASE, MITOCHONDRIAL"/>
    <property type="match status" value="1"/>
</dbReference>
<gene>
    <name evidence="8" type="ORF">MMH89_04855</name>
</gene>
<dbReference type="Pfam" id="PF03232">
    <property type="entry name" value="COQ7"/>
    <property type="match status" value="1"/>
</dbReference>
<keyword evidence="7" id="KW-0472">Membrane</keyword>